<protein>
    <recommendedName>
        <fullName evidence="4">BED-type domain-containing protein</fullName>
    </recommendedName>
</protein>
<sequence>MNKGEKPKHSYWTEGAFIEKRNDKGKLIAKCKVYNKILQNTAINRLKDHRKECRYESPSNLDTPDQNHADDDNNNESTLNDHSYVASLRKNPKIACKDD</sequence>
<accession>A0AAV2MZ31</accession>
<organism evidence="2 3">
    <name type="scientific">Lasius platythorax</name>
    <dbReference type="NCBI Taxonomy" id="488582"/>
    <lineage>
        <taxon>Eukaryota</taxon>
        <taxon>Metazoa</taxon>
        <taxon>Ecdysozoa</taxon>
        <taxon>Arthropoda</taxon>
        <taxon>Hexapoda</taxon>
        <taxon>Insecta</taxon>
        <taxon>Pterygota</taxon>
        <taxon>Neoptera</taxon>
        <taxon>Endopterygota</taxon>
        <taxon>Hymenoptera</taxon>
        <taxon>Apocrita</taxon>
        <taxon>Aculeata</taxon>
        <taxon>Formicoidea</taxon>
        <taxon>Formicidae</taxon>
        <taxon>Formicinae</taxon>
        <taxon>Lasius</taxon>
        <taxon>Lasius</taxon>
    </lineage>
</organism>
<name>A0AAV2MZ31_9HYME</name>
<dbReference type="AlphaFoldDB" id="A0AAV2MZ31"/>
<gene>
    <name evidence="2" type="ORF">LPLAT_LOCUS10578</name>
</gene>
<evidence type="ECO:0008006" key="4">
    <source>
        <dbReference type="Google" id="ProtNLM"/>
    </source>
</evidence>
<evidence type="ECO:0000313" key="3">
    <source>
        <dbReference type="Proteomes" id="UP001497644"/>
    </source>
</evidence>
<evidence type="ECO:0000256" key="1">
    <source>
        <dbReference type="SAM" id="MobiDB-lite"/>
    </source>
</evidence>
<keyword evidence="3" id="KW-1185">Reference proteome</keyword>
<proteinExistence type="predicted"/>
<comment type="caution">
    <text evidence="2">The sequence shown here is derived from an EMBL/GenBank/DDBJ whole genome shotgun (WGS) entry which is preliminary data.</text>
</comment>
<evidence type="ECO:0000313" key="2">
    <source>
        <dbReference type="EMBL" id="CAL1672680.1"/>
    </source>
</evidence>
<dbReference type="Proteomes" id="UP001497644">
    <property type="component" value="Unassembled WGS sequence"/>
</dbReference>
<dbReference type="EMBL" id="CAXIPU020000808">
    <property type="protein sequence ID" value="CAL1672680.1"/>
    <property type="molecule type" value="Genomic_DNA"/>
</dbReference>
<reference evidence="2" key="1">
    <citation type="submission" date="2024-04" db="EMBL/GenBank/DDBJ databases">
        <authorList>
            <consortium name="Molecular Ecology Group"/>
        </authorList>
    </citation>
    <scope>NUCLEOTIDE SEQUENCE</scope>
</reference>
<feature type="region of interest" description="Disordered" evidence="1">
    <location>
        <begin position="54"/>
        <end position="84"/>
    </location>
</feature>